<dbReference type="AlphaFoldDB" id="A0A4Y7SHH0"/>
<sequence length="252" mass="28500">MDIFDRMSAPLLVFSFQRYPTKRPSDHCFFLYSGSAAKTGSGPTGEHMEHYEQQRIDPISSYFGPRGVPATPAAPYKRIRPRGIAPLPTITTPTATLTTSEDTEDTEMASDDDNNGPDGPGEYEAVNDSGYGNFVPRRPRSPPFDPNMCPTMPSPWFEAFCLNNPEEARVVSVDIFNSHIEHLRWTYRSLLLHYDHCVKIRMRIYRQISTLESAVFARNIAQSLQETEKRHAFFENKPWSGMPATTTDLSSV</sequence>
<feature type="compositionally biased region" description="Acidic residues" evidence="1">
    <location>
        <begin position="101"/>
        <end position="115"/>
    </location>
</feature>
<evidence type="ECO:0000313" key="2">
    <source>
        <dbReference type="EMBL" id="TEB21138.1"/>
    </source>
</evidence>
<name>A0A4Y7SHH0_COPMI</name>
<feature type="region of interest" description="Disordered" evidence="1">
    <location>
        <begin position="84"/>
        <end position="139"/>
    </location>
</feature>
<protein>
    <submittedName>
        <fullName evidence="2">Uncharacterized protein</fullName>
    </submittedName>
</protein>
<dbReference type="EMBL" id="QPFP01000120">
    <property type="protein sequence ID" value="TEB21138.1"/>
    <property type="molecule type" value="Genomic_DNA"/>
</dbReference>
<comment type="caution">
    <text evidence="2">The sequence shown here is derived from an EMBL/GenBank/DDBJ whole genome shotgun (WGS) entry which is preliminary data.</text>
</comment>
<dbReference type="Proteomes" id="UP000298030">
    <property type="component" value="Unassembled WGS sequence"/>
</dbReference>
<evidence type="ECO:0000256" key="1">
    <source>
        <dbReference type="SAM" id="MobiDB-lite"/>
    </source>
</evidence>
<organism evidence="2 3">
    <name type="scientific">Coprinellus micaceus</name>
    <name type="common">Glistening ink-cap mushroom</name>
    <name type="synonym">Coprinus micaceus</name>
    <dbReference type="NCBI Taxonomy" id="71717"/>
    <lineage>
        <taxon>Eukaryota</taxon>
        <taxon>Fungi</taxon>
        <taxon>Dikarya</taxon>
        <taxon>Basidiomycota</taxon>
        <taxon>Agaricomycotina</taxon>
        <taxon>Agaricomycetes</taxon>
        <taxon>Agaricomycetidae</taxon>
        <taxon>Agaricales</taxon>
        <taxon>Agaricineae</taxon>
        <taxon>Psathyrellaceae</taxon>
        <taxon>Coprinellus</taxon>
    </lineage>
</organism>
<proteinExistence type="predicted"/>
<dbReference type="OrthoDB" id="3121264at2759"/>
<evidence type="ECO:0000313" key="3">
    <source>
        <dbReference type="Proteomes" id="UP000298030"/>
    </source>
</evidence>
<accession>A0A4Y7SHH0</accession>
<reference evidence="2 3" key="1">
    <citation type="journal article" date="2019" name="Nat. Ecol. Evol.">
        <title>Megaphylogeny resolves global patterns of mushroom evolution.</title>
        <authorList>
            <person name="Varga T."/>
            <person name="Krizsan K."/>
            <person name="Foldi C."/>
            <person name="Dima B."/>
            <person name="Sanchez-Garcia M."/>
            <person name="Sanchez-Ramirez S."/>
            <person name="Szollosi G.J."/>
            <person name="Szarkandi J.G."/>
            <person name="Papp V."/>
            <person name="Albert L."/>
            <person name="Andreopoulos W."/>
            <person name="Angelini C."/>
            <person name="Antonin V."/>
            <person name="Barry K.W."/>
            <person name="Bougher N.L."/>
            <person name="Buchanan P."/>
            <person name="Buyck B."/>
            <person name="Bense V."/>
            <person name="Catcheside P."/>
            <person name="Chovatia M."/>
            <person name="Cooper J."/>
            <person name="Damon W."/>
            <person name="Desjardin D."/>
            <person name="Finy P."/>
            <person name="Geml J."/>
            <person name="Haridas S."/>
            <person name="Hughes K."/>
            <person name="Justo A."/>
            <person name="Karasinski D."/>
            <person name="Kautmanova I."/>
            <person name="Kiss B."/>
            <person name="Kocsube S."/>
            <person name="Kotiranta H."/>
            <person name="LaButti K.M."/>
            <person name="Lechner B.E."/>
            <person name="Liimatainen K."/>
            <person name="Lipzen A."/>
            <person name="Lukacs Z."/>
            <person name="Mihaltcheva S."/>
            <person name="Morgado L.N."/>
            <person name="Niskanen T."/>
            <person name="Noordeloos M.E."/>
            <person name="Ohm R.A."/>
            <person name="Ortiz-Santana B."/>
            <person name="Ovrebo C."/>
            <person name="Racz N."/>
            <person name="Riley R."/>
            <person name="Savchenko A."/>
            <person name="Shiryaev A."/>
            <person name="Soop K."/>
            <person name="Spirin V."/>
            <person name="Szebenyi C."/>
            <person name="Tomsovsky M."/>
            <person name="Tulloss R.E."/>
            <person name="Uehling J."/>
            <person name="Grigoriev I.V."/>
            <person name="Vagvolgyi C."/>
            <person name="Papp T."/>
            <person name="Martin F.M."/>
            <person name="Miettinen O."/>
            <person name="Hibbett D.S."/>
            <person name="Nagy L.G."/>
        </authorList>
    </citation>
    <scope>NUCLEOTIDE SEQUENCE [LARGE SCALE GENOMIC DNA]</scope>
    <source>
        <strain evidence="2 3">FP101781</strain>
    </source>
</reference>
<keyword evidence="3" id="KW-1185">Reference proteome</keyword>
<gene>
    <name evidence="2" type="ORF">FA13DRAFT_1717202</name>
</gene>
<feature type="compositionally biased region" description="Low complexity" evidence="1">
    <location>
        <begin position="84"/>
        <end position="100"/>
    </location>
</feature>